<accession>A0ABR1JS72</accession>
<dbReference type="Gene3D" id="6.10.140.2220">
    <property type="match status" value="1"/>
</dbReference>
<name>A0ABR1JS72_9AGAR</name>
<evidence type="ECO:0000313" key="7">
    <source>
        <dbReference type="EMBL" id="KAK7466091.1"/>
    </source>
</evidence>
<evidence type="ECO:0000256" key="4">
    <source>
        <dbReference type="PROSITE-ProRule" id="PRU00134"/>
    </source>
</evidence>
<feature type="region of interest" description="Disordered" evidence="5">
    <location>
        <begin position="553"/>
        <end position="598"/>
    </location>
</feature>
<keyword evidence="8" id="KW-1185">Reference proteome</keyword>
<dbReference type="Proteomes" id="UP001498398">
    <property type="component" value="Unassembled WGS sequence"/>
</dbReference>
<dbReference type="PROSITE" id="PS50865">
    <property type="entry name" value="ZF_MYND_2"/>
    <property type="match status" value="1"/>
</dbReference>
<gene>
    <name evidence="7" type="ORF">VKT23_004816</name>
</gene>
<keyword evidence="3" id="KW-0862">Zinc</keyword>
<comment type="caution">
    <text evidence="7">The sequence shown here is derived from an EMBL/GenBank/DDBJ whole genome shotgun (WGS) entry which is preliminary data.</text>
</comment>
<dbReference type="SUPFAM" id="SSF144232">
    <property type="entry name" value="HIT/MYND zinc finger-like"/>
    <property type="match status" value="1"/>
</dbReference>
<evidence type="ECO:0000256" key="5">
    <source>
        <dbReference type="SAM" id="MobiDB-lite"/>
    </source>
</evidence>
<protein>
    <recommendedName>
        <fullName evidence="6">MYND-type domain-containing protein</fullName>
    </recommendedName>
</protein>
<keyword evidence="2 4" id="KW-0863">Zinc-finger</keyword>
<dbReference type="Pfam" id="PF01753">
    <property type="entry name" value="zf-MYND"/>
    <property type="match status" value="1"/>
</dbReference>
<evidence type="ECO:0000256" key="3">
    <source>
        <dbReference type="ARBA" id="ARBA00022833"/>
    </source>
</evidence>
<keyword evidence="1" id="KW-0479">Metal-binding</keyword>
<dbReference type="InterPro" id="IPR002893">
    <property type="entry name" value="Znf_MYND"/>
</dbReference>
<organism evidence="7 8">
    <name type="scientific">Marasmiellus scandens</name>
    <dbReference type="NCBI Taxonomy" id="2682957"/>
    <lineage>
        <taxon>Eukaryota</taxon>
        <taxon>Fungi</taxon>
        <taxon>Dikarya</taxon>
        <taxon>Basidiomycota</taxon>
        <taxon>Agaricomycotina</taxon>
        <taxon>Agaricomycetes</taxon>
        <taxon>Agaricomycetidae</taxon>
        <taxon>Agaricales</taxon>
        <taxon>Marasmiineae</taxon>
        <taxon>Omphalotaceae</taxon>
        <taxon>Marasmiellus</taxon>
    </lineage>
</organism>
<evidence type="ECO:0000259" key="6">
    <source>
        <dbReference type="PROSITE" id="PS50865"/>
    </source>
</evidence>
<feature type="compositionally biased region" description="Acidic residues" evidence="5">
    <location>
        <begin position="558"/>
        <end position="583"/>
    </location>
</feature>
<evidence type="ECO:0000256" key="1">
    <source>
        <dbReference type="ARBA" id="ARBA00022723"/>
    </source>
</evidence>
<dbReference type="EMBL" id="JBANRG010000005">
    <property type="protein sequence ID" value="KAK7466091.1"/>
    <property type="molecule type" value="Genomic_DNA"/>
</dbReference>
<proteinExistence type="predicted"/>
<sequence length="598" mass="68437">MFRAASSLPLRLGYERLKEISDNARRQIPSLQKAYRFLRIKPQPFDIRQPSSEVRHAITALCVLLEDLTGNSQLHATGDSAYHYFEKRWSTHTWPWIEFLVDYFLTVTDNELAHDVLDLQDKAIWCIPVMISAYYYGSSQIMSLRLRWVQDRMKKSPEVFSTTVKLWVCCLERGHPILPLLLVTLQMYRGSVNRFTFQDAIVHEVISIPNSTRILLNYAVHEATLQVAKDEADLSSLEFTTIVIGLMALSDSHFDKFLTHSLSNRGISSLTFILKTLSSDNDFKGLCSEHKISRFRCARRLLVSIQQMIFGQRQQSTVILVLQGGLLHSMVHSTAMFEFELGISHKDTYGPPMTDMYCAVWKELVRTAKVVKAIRHRYKTEYEMGFRHICVNPKCPHILDNNFDVSPKKCTGCLVAVYCSRSCQKQNWKEHRSTCKEERRLAKSTGLPPAVTALDRDFFRWLCVTEVCTRSNEIEDLSEGVDEPIAVLDFQGIPPTIDVVSLSELKSPETPYPITEGILNLLRESIDQGFDVSVYALFGGDLRFAKGVDLYKGRSDNDSDDDDDDDEGEEEEEERDIDVDTEESLQSSDKRSRLVTEH</sequence>
<feature type="compositionally biased region" description="Basic and acidic residues" evidence="5">
    <location>
        <begin position="588"/>
        <end position="598"/>
    </location>
</feature>
<evidence type="ECO:0000313" key="8">
    <source>
        <dbReference type="Proteomes" id="UP001498398"/>
    </source>
</evidence>
<evidence type="ECO:0000256" key="2">
    <source>
        <dbReference type="ARBA" id="ARBA00022771"/>
    </source>
</evidence>
<feature type="domain" description="MYND-type" evidence="6">
    <location>
        <begin position="392"/>
        <end position="435"/>
    </location>
</feature>
<reference evidence="7 8" key="1">
    <citation type="submission" date="2024-01" db="EMBL/GenBank/DDBJ databases">
        <title>A draft genome for the cacao thread blight pathogen Marasmiellus scandens.</title>
        <authorList>
            <person name="Baruah I.K."/>
            <person name="Leung J."/>
            <person name="Bukari Y."/>
            <person name="Amoako-Attah I."/>
            <person name="Meinhardt L.W."/>
            <person name="Bailey B.A."/>
            <person name="Cohen S.P."/>
        </authorList>
    </citation>
    <scope>NUCLEOTIDE SEQUENCE [LARGE SCALE GENOMIC DNA]</scope>
    <source>
        <strain evidence="7 8">GH-19</strain>
    </source>
</reference>